<keyword evidence="1" id="KW-0472">Membrane</keyword>
<evidence type="ECO:0000313" key="3">
    <source>
        <dbReference type="Proteomes" id="UP000308267"/>
    </source>
</evidence>
<dbReference type="OrthoDB" id="10389337at2759"/>
<keyword evidence="1" id="KW-0812">Transmembrane</keyword>
<evidence type="ECO:0000313" key="2">
    <source>
        <dbReference type="EMBL" id="TGZ60838.1"/>
    </source>
</evidence>
<accession>A0A4S2LJN9</accession>
<keyword evidence="1" id="KW-1133">Transmembrane helix</keyword>
<protein>
    <submittedName>
        <fullName evidence="2">Uncharacterized protein</fullName>
    </submittedName>
</protein>
<dbReference type="Proteomes" id="UP000308267">
    <property type="component" value="Unassembled WGS sequence"/>
</dbReference>
<feature type="transmembrane region" description="Helical" evidence="1">
    <location>
        <begin position="27"/>
        <end position="55"/>
    </location>
</feature>
<keyword evidence="3" id="KW-1185">Reference proteome</keyword>
<gene>
    <name evidence="2" type="ORF">CRM22_008309</name>
</gene>
<organism evidence="2 3">
    <name type="scientific">Opisthorchis felineus</name>
    <dbReference type="NCBI Taxonomy" id="147828"/>
    <lineage>
        <taxon>Eukaryota</taxon>
        <taxon>Metazoa</taxon>
        <taxon>Spiralia</taxon>
        <taxon>Lophotrochozoa</taxon>
        <taxon>Platyhelminthes</taxon>
        <taxon>Trematoda</taxon>
        <taxon>Digenea</taxon>
        <taxon>Opisthorchiida</taxon>
        <taxon>Opisthorchiata</taxon>
        <taxon>Opisthorchiidae</taxon>
        <taxon>Opisthorchis</taxon>
    </lineage>
</organism>
<name>A0A4S2LJN9_OPIFE</name>
<sequence length="472" mass="53441">MHFACSNCSDPSCPNLLTRIRYYKFSLCVSVLIILKMPLWILLASLFPAGLFALVGFNNRAHLNLGIVDPRGFYAAVVQVSLKKSYGDDLKVFIENYTRIFQERNPCLKMMPEIQANSAFIDITPITCLISLQPGTKSDHKNIYLMINRDQLPTEDTAFGSLDKLAKQVEELLPHKAFSVKGVSLKKSIEEVNRWPREFAGPFPVILDAYQELDTQTFTVVKILASVVNDRMPEMSTQNLTQMELWLFAKHQRLSGLYFVERGGRYMQERHQVIPFYFHFERKTPGPKELLEQTKPVIKDISRATGNSRISVLLSKYEQKCFVTEEPRPVVVWFVTVQLALENQKASVNKLAAGEKEINRQLVELIKQMVNDGIEAIGLSSGLITVTVDYLYTDGIDQLSAAIHIYQNLIEFHRKTLEIGLQELQKRSNQMTSKSSAQSGGILLWEKVESSIRSTDTICLQPSGATVDVVLI</sequence>
<comment type="caution">
    <text evidence="2">The sequence shown here is derived from an EMBL/GenBank/DDBJ whole genome shotgun (WGS) entry which is preliminary data.</text>
</comment>
<dbReference type="EMBL" id="SJOL01008225">
    <property type="protein sequence ID" value="TGZ60838.1"/>
    <property type="molecule type" value="Genomic_DNA"/>
</dbReference>
<proteinExistence type="predicted"/>
<dbReference type="AlphaFoldDB" id="A0A4S2LJN9"/>
<reference evidence="2 3" key="1">
    <citation type="journal article" date="2019" name="BMC Genomics">
        <title>New insights from Opisthorchis felineus genome: update on genomics of the epidemiologically important liver flukes.</title>
        <authorList>
            <person name="Ershov N.I."/>
            <person name="Mordvinov V.A."/>
            <person name="Prokhortchouk E.B."/>
            <person name="Pakharukova M.Y."/>
            <person name="Gunbin K.V."/>
            <person name="Ustyantsev K."/>
            <person name="Genaev M.A."/>
            <person name="Blinov A.G."/>
            <person name="Mazur A."/>
            <person name="Boulygina E."/>
            <person name="Tsygankova S."/>
            <person name="Khrameeva E."/>
            <person name="Chekanov N."/>
            <person name="Fan G."/>
            <person name="Xiao A."/>
            <person name="Zhang H."/>
            <person name="Xu X."/>
            <person name="Yang H."/>
            <person name="Solovyev V."/>
            <person name="Lee S.M."/>
            <person name="Liu X."/>
            <person name="Afonnikov D.A."/>
            <person name="Skryabin K.G."/>
        </authorList>
    </citation>
    <scope>NUCLEOTIDE SEQUENCE [LARGE SCALE GENOMIC DNA]</scope>
    <source>
        <strain evidence="2">AK-0245</strain>
        <tissue evidence="2">Whole organism</tissue>
    </source>
</reference>
<evidence type="ECO:0000256" key="1">
    <source>
        <dbReference type="SAM" id="Phobius"/>
    </source>
</evidence>